<proteinExistence type="predicted"/>
<feature type="domain" description="HTH lysR-type" evidence="1">
    <location>
        <begin position="32"/>
        <end position="89"/>
    </location>
</feature>
<dbReference type="SUPFAM" id="SSF46785">
    <property type="entry name" value="Winged helix' DNA-binding domain"/>
    <property type="match status" value="1"/>
</dbReference>
<dbReference type="Pfam" id="PF12727">
    <property type="entry name" value="PBP_like"/>
    <property type="match status" value="1"/>
</dbReference>
<name>A0ABT8BC83_9HYPH</name>
<keyword evidence="4" id="KW-1185">Reference proteome</keyword>
<sequence length="346" mass="36434">MTQAAEGQPFHIDLGLGGTIRIGPQRIGVAEAFAIVEAIARTGSVQGIATELDLSYRAAWERLRALEAALGHQLVQKTRGHGSTLTETGAVLREALAEAATALAGSMAREGRAAQVRLGAVLGHATPTLTLAASHDLLLMDVLADWPDIALVVAGSEDAVARLVEGRADAAGFHCGPTNPALGGPAFADLGLDPAFRVRPLFEREQGVMLAAGNPLGIRTIADLARLRARYVNRQKGSGTRLWFDRLLAEQGIAPSEIRGYATEEFTHQAVAAVIAYGAADAGFGARAAAERFGLAFLPLGWECYQLASSTSHPDAILDRFARTLGERAERTAGYRAAKAPLADET</sequence>
<evidence type="ECO:0000259" key="1">
    <source>
        <dbReference type="Pfam" id="PF00126"/>
    </source>
</evidence>
<dbReference type="Gene3D" id="3.40.190.10">
    <property type="entry name" value="Periplasmic binding protein-like II"/>
    <property type="match status" value="1"/>
</dbReference>
<dbReference type="InterPro" id="IPR024370">
    <property type="entry name" value="PBP_domain"/>
</dbReference>
<evidence type="ECO:0000313" key="3">
    <source>
        <dbReference type="EMBL" id="MDN3589638.1"/>
    </source>
</evidence>
<dbReference type="EMBL" id="JAUFPX010000002">
    <property type="protein sequence ID" value="MDN3589638.1"/>
    <property type="molecule type" value="Genomic_DNA"/>
</dbReference>
<accession>A0ABT8BC83</accession>
<dbReference type="InterPro" id="IPR036390">
    <property type="entry name" value="WH_DNA-bd_sf"/>
</dbReference>
<comment type="caution">
    <text evidence="3">The sequence shown here is derived from an EMBL/GenBank/DDBJ whole genome shotgun (WGS) entry which is preliminary data.</text>
</comment>
<protein>
    <submittedName>
        <fullName evidence="3">Substrate-binding domain-containing protein</fullName>
    </submittedName>
</protein>
<evidence type="ECO:0000313" key="4">
    <source>
        <dbReference type="Proteomes" id="UP001224644"/>
    </source>
</evidence>
<dbReference type="PANTHER" id="PTHR38431:SF1">
    <property type="entry name" value="BLL2305 PROTEIN"/>
    <property type="match status" value="1"/>
</dbReference>
<feature type="domain" description="PBP" evidence="2">
    <location>
        <begin position="150"/>
        <end position="312"/>
    </location>
</feature>
<dbReference type="SUPFAM" id="SSF53850">
    <property type="entry name" value="Periplasmic binding protein-like II"/>
    <property type="match status" value="1"/>
</dbReference>
<organism evidence="3 4">
    <name type="scientific">Methylobacterium adhaesivum</name>
    <dbReference type="NCBI Taxonomy" id="333297"/>
    <lineage>
        <taxon>Bacteria</taxon>
        <taxon>Pseudomonadati</taxon>
        <taxon>Pseudomonadota</taxon>
        <taxon>Alphaproteobacteria</taxon>
        <taxon>Hyphomicrobiales</taxon>
        <taxon>Methylobacteriaceae</taxon>
        <taxon>Methylobacterium</taxon>
    </lineage>
</organism>
<dbReference type="RefSeq" id="WP_238224246.1">
    <property type="nucleotide sequence ID" value="NZ_BPQD01000007.1"/>
</dbReference>
<evidence type="ECO:0000259" key="2">
    <source>
        <dbReference type="Pfam" id="PF12727"/>
    </source>
</evidence>
<dbReference type="Gene3D" id="1.10.10.10">
    <property type="entry name" value="Winged helix-like DNA-binding domain superfamily/Winged helix DNA-binding domain"/>
    <property type="match status" value="1"/>
</dbReference>
<reference evidence="4" key="1">
    <citation type="journal article" date="2019" name="Int. J. Syst. Evol. Microbiol.">
        <title>The Global Catalogue of Microorganisms (GCM) 10K type strain sequencing project: providing services to taxonomists for standard genome sequencing and annotation.</title>
        <authorList>
            <consortium name="The Broad Institute Genomics Platform"/>
            <consortium name="The Broad Institute Genome Sequencing Center for Infectious Disease"/>
            <person name="Wu L."/>
            <person name="Ma J."/>
        </authorList>
    </citation>
    <scope>NUCLEOTIDE SEQUENCE [LARGE SCALE GENOMIC DNA]</scope>
    <source>
        <strain evidence="4">CECT 7069</strain>
    </source>
</reference>
<gene>
    <name evidence="3" type="ORF">QWZ12_03325</name>
</gene>
<dbReference type="PANTHER" id="PTHR38431">
    <property type="entry name" value="BLL2305 PROTEIN"/>
    <property type="match status" value="1"/>
</dbReference>
<dbReference type="Proteomes" id="UP001224644">
    <property type="component" value="Unassembled WGS sequence"/>
</dbReference>
<dbReference type="Pfam" id="PF00126">
    <property type="entry name" value="HTH_1"/>
    <property type="match status" value="1"/>
</dbReference>
<dbReference type="InterPro" id="IPR000847">
    <property type="entry name" value="LysR_HTH_N"/>
</dbReference>
<dbReference type="InterPro" id="IPR036388">
    <property type="entry name" value="WH-like_DNA-bd_sf"/>
</dbReference>